<dbReference type="PROSITE" id="PS51999">
    <property type="entry name" value="ZF_GRF"/>
    <property type="match status" value="2"/>
</dbReference>
<dbReference type="CDD" id="cd01650">
    <property type="entry name" value="RT_nLTR_like"/>
    <property type="match status" value="1"/>
</dbReference>
<dbReference type="GO" id="GO:0003676">
    <property type="term" value="F:nucleic acid binding"/>
    <property type="evidence" value="ECO:0007669"/>
    <property type="project" value="InterPro"/>
</dbReference>
<dbReference type="InterPro" id="IPR012337">
    <property type="entry name" value="RNaseH-like_sf"/>
</dbReference>
<keyword evidence="5" id="KW-0175">Coiled coil</keyword>
<dbReference type="EMBL" id="OIVN01004502">
    <property type="protein sequence ID" value="SPD17767.1"/>
    <property type="molecule type" value="Genomic_DNA"/>
</dbReference>
<dbReference type="GO" id="GO:0008270">
    <property type="term" value="F:zinc ion binding"/>
    <property type="evidence" value="ECO:0007669"/>
    <property type="project" value="UniProtKB-KW"/>
</dbReference>
<dbReference type="InterPro" id="IPR001878">
    <property type="entry name" value="Znf_CCHC"/>
</dbReference>
<dbReference type="SUPFAM" id="SSF57756">
    <property type="entry name" value="Retrovirus zinc finger-like domains"/>
    <property type="match status" value="1"/>
</dbReference>
<dbReference type="InterPro" id="IPR036875">
    <property type="entry name" value="Znf_CCHC_sf"/>
</dbReference>
<keyword evidence="3" id="KW-0862">Zinc</keyword>
<evidence type="ECO:0000256" key="2">
    <source>
        <dbReference type="ARBA" id="ARBA00022771"/>
    </source>
</evidence>
<evidence type="ECO:0000259" key="8">
    <source>
        <dbReference type="PROSITE" id="PS51999"/>
    </source>
</evidence>
<keyword evidence="1" id="KW-0479">Metal-binding</keyword>
<feature type="domain" description="GRF-type" evidence="8">
    <location>
        <begin position="1346"/>
        <end position="1389"/>
    </location>
</feature>
<dbReference type="InterPro" id="IPR036691">
    <property type="entry name" value="Endo/exonu/phosph_ase_sf"/>
</dbReference>
<dbReference type="Pfam" id="PF14111">
    <property type="entry name" value="DUF4283"/>
    <property type="match status" value="1"/>
</dbReference>
<accession>A0A2N9HUT9</accession>
<dbReference type="Pfam" id="PF06839">
    <property type="entry name" value="Zn_ribbon_GRF"/>
    <property type="match status" value="2"/>
</dbReference>
<dbReference type="PANTHER" id="PTHR33680:SF1">
    <property type="entry name" value="OS05G0489500 PROTEIN"/>
    <property type="match status" value="1"/>
</dbReference>
<dbReference type="InterPro" id="IPR036397">
    <property type="entry name" value="RNaseH_sf"/>
</dbReference>
<dbReference type="Pfam" id="PF13456">
    <property type="entry name" value="RVT_3"/>
    <property type="match status" value="1"/>
</dbReference>
<dbReference type="GO" id="GO:0004523">
    <property type="term" value="F:RNA-DNA hybrid ribonuclease activity"/>
    <property type="evidence" value="ECO:0007669"/>
    <property type="project" value="InterPro"/>
</dbReference>
<dbReference type="InterPro" id="IPR025558">
    <property type="entry name" value="DUF4283"/>
</dbReference>
<evidence type="ECO:0000259" key="7">
    <source>
        <dbReference type="PROSITE" id="PS50158"/>
    </source>
</evidence>
<evidence type="ECO:0000256" key="1">
    <source>
        <dbReference type="ARBA" id="ARBA00022723"/>
    </source>
</evidence>
<gene>
    <name evidence="9" type="ORF">FSB_LOCUS45649</name>
</gene>
<keyword evidence="2 4" id="KW-0863">Zinc-finger</keyword>
<feature type="compositionally biased region" description="Polar residues" evidence="6">
    <location>
        <begin position="1063"/>
        <end position="1077"/>
    </location>
</feature>
<dbReference type="SUPFAM" id="SSF56219">
    <property type="entry name" value="DNase I-like"/>
    <property type="match status" value="1"/>
</dbReference>
<dbReference type="Pfam" id="PF03372">
    <property type="entry name" value="Exo_endo_phos"/>
    <property type="match status" value="1"/>
</dbReference>
<feature type="coiled-coil region" evidence="5">
    <location>
        <begin position="1760"/>
        <end position="1794"/>
    </location>
</feature>
<dbReference type="Gene3D" id="3.60.10.10">
    <property type="entry name" value="Endonuclease/exonuclease/phosphatase"/>
    <property type="match status" value="1"/>
</dbReference>
<dbReference type="Gene3D" id="4.10.60.10">
    <property type="entry name" value="Zinc finger, CCHC-type"/>
    <property type="match status" value="1"/>
</dbReference>
<dbReference type="SMART" id="SM00343">
    <property type="entry name" value="ZnF_C2HC"/>
    <property type="match status" value="1"/>
</dbReference>
<dbReference type="InterPro" id="IPR005135">
    <property type="entry name" value="Endo/exonuclease/phosphatase"/>
</dbReference>
<dbReference type="InterPro" id="IPR044730">
    <property type="entry name" value="RNase_H-like_dom_plant"/>
</dbReference>
<organism evidence="9">
    <name type="scientific">Fagus sylvatica</name>
    <name type="common">Beechnut</name>
    <dbReference type="NCBI Taxonomy" id="28930"/>
    <lineage>
        <taxon>Eukaryota</taxon>
        <taxon>Viridiplantae</taxon>
        <taxon>Streptophyta</taxon>
        <taxon>Embryophyta</taxon>
        <taxon>Tracheophyta</taxon>
        <taxon>Spermatophyta</taxon>
        <taxon>Magnoliopsida</taxon>
        <taxon>eudicotyledons</taxon>
        <taxon>Gunneridae</taxon>
        <taxon>Pentapetalae</taxon>
        <taxon>rosids</taxon>
        <taxon>fabids</taxon>
        <taxon>Fagales</taxon>
        <taxon>Fagaceae</taxon>
        <taxon>Fagus</taxon>
    </lineage>
</organism>
<feature type="domain" description="GRF-type" evidence="8">
    <location>
        <begin position="1293"/>
        <end position="1335"/>
    </location>
</feature>
<name>A0A2N9HUT9_FAGSY</name>
<dbReference type="Gene3D" id="3.30.420.10">
    <property type="entry name" value="Ribonuclease H-like superfamily/Ribonuclease H"/>
    <property type="match status" value="1"/>
</dbReference>
<evidence type="ECO:0000256" key="3">
    <source>
        <dbReference type="ARBA" id="ARBA00022833"/>
    </source>
</evidence>
<proteinExistence type="predicted"/>
<sequence>MDSLEAQWEKFSLSEVEGNTADLALATDSPKSYLAAKFLTRRVLNAEAVARTFTPLWRTDHGFTIRDMNENRLVFVFEDEADRERVMMGEPWAYDKYLIILQRIEEEEAIEDVVFRETSLWVQLHGLPVQRMNPEVANTLVSSLGRIEKISDGDTNADGGQAMRIRVRLDVTKPLCRGRKARLEKAIGFDPKSLAGMPTLSASNSLSPTPIPTTYAPPKSPLVLGDITNTVQSHPKNTKSQTGKKSWKRLARDNGMKKQRGTFYDPISAEAVEAAPPSAMNCLARNCRGLGNPRTVQEIARLVRAQDPSVVFLIETWQDDGPLERLRCQLQFANKFVVKSRNKGGGLCLLWKNEMKLRVQSFSHSHIDAFVSENQPDAWHLTGFYGAPETHLREESWTLLQRLNSQSALPWCCLGDFNELVRVEEKQGRLSRSENQMQRFHDALDDCGFIDLGYSGPSYTWTNNRVGDMTWERLDKAVATANWLMLFPTAKVHYLEGRWSDHKPILVETNSMLGRDHLQYKLLQKELHTLLNKEERMWRQRSKAEWLQAGDRNTRYFHCRATQRKRRNHIHQLRDPAGSWTAHQSQVPNLFIDFYKELFTSANPSHIENVAAGIPRVITPDMNQQLTRDFVPLEVIEAVKQMSPTKAPRPNGLPPVFYQKYWHLIGEDISNAVLTCLNTGKILKAINHTHITLIPKVKNPETVQEFRPISLCNVIYKIISKVLTNRFKRVLPQIVSESQSAFVLGRLITDNILVAFETLHHMHQQRKGKFRFSGSQARHEAKNAGDIHGVSISRSGPKLTHLFFADDSLLFCKATTNEIRCIQDILTEYELASGGERDKMHWLPWDSLCQAKNSGGLGFRELGLFNEALLAKQVWRLMHNKTSLFYKVFKSKYFPHCSVLDAQLNAKGSFAWKSIMGAREVIKKGSIWRIGNGDHIRIWGEHWLPVAHHHTIISPRSQQTTVTHIAHLIDQDTRAWDTIVVKANFLPFEAEIILGIPLCNTRNDDMLIWGGTRTSHYAELQLFAMLTWLIWFCRNRQRLDQHTDDIARLYQRALELLTEFHQAQDNHSQTSHSTEPSARTKWKPPISGRYKRIPYPHSVAAVEASAARTVINLVLELGFKEVDIEGDSLEIINALLQNSPCLTLYGHLITDTNIIAQHLNSFQFMHVKRDGNTVAHSLAKRARHCESFEVWMEKMIEFGGSSAAAAATTPPPQHYSQHHQLQSLQFSHASVIPHHQNQECLTLAQKMQGDTCFHCHQQGHWARDCLFKTPLKKYQPSTSISTPNGPDFPLLRCRCELGYCLVRVSHTVLNPGRKFYTCPGVNDSKCRFFKWCDEVSNGENIKPPVCSCGAGVCQRITLKRMPNAGRSCFLCRIPRGFGACCFLQWEDTQEITTLNDIADESKHELYTKSIYAKSTSRRRLLDSDLGDLSIENPKRMKFDSLEMENPQHFPTVAAVPELYGKEQEAIMESGECDETSDKNPSKCIDESQVESTSNLQGLVMLEAESRSPIMKKSILISHPLSQAETHRRQAEFWRQITAAGDTSTTDCIRPILGLHILGWLGRLAFPPSPCLSVLLPRPFFCCVFPSFDPMFVPQENIVSNYDGFTDRLHSPSIVEIDEPSSQISGKDAQALSDVSWKMSITKSPPIMLEGSITTSNMEVLERTVLDVQNKLLAQLKSIVREMESSFNVLDCLVNYTPFRELVKQFSACASSLADKEKSINNKHSLQELIERYHSEKVKHDDISRIHAETANAFKASNQRLQFLREEASSVKDLLLRIENQLSSCEAETKELETRVGETSRDMLESQTSLQAASREAKEALKLCQQKLLQQREHIRNAA</sequence>
<feature type="region of interest" description="Disordered" evidence="6">
    <location>
        <begin position="1063"/>
        <end position="1084"/>
    </location>
</feature>
<dbReference type="PROSITE" id="PS50158">
    <property type="entry name" value="ZF_CCHC"/>
    <property type="match status" value="1"/>
</dbReference>
<feature type="region of interest" description="Disordered" evidence="6">
    <location>
        <begin position="230"/>
        <end position="252"/>
    </location>
</feature>
<evidence type="ECO:0000256" key="5">
    <source>
        <dbReference type="SAM" id="Coils"/>
    </source>
</evidence>
<evidence type="ECO:0000313" key="9">
    <source>
        <dbReference type="EMBL" id="SPD17767.1"/>
    </source>
</evidence>
<dbReference type="SUPFAM" id="SSF53098">
    <property type="entry name" value="Ribonuclease H-like"/>
    <property type="match status" value="1"/>
</dbReference>
<dbReference type="PANTHER" id="PTHR33680">
    <property type="entry name" value="OS07G0190500 PROTEIN"/>
    <property type="match status" value="1"/>
</dbReference>
<protein>
    <submittedName>
        <fullName evidence="9">Uncharacterized protein</fullName>
    </submittedName>
</protein>
<evidence type="ECO:0000256" key="4">
    <source>
        <dbReference type="PROSITE-ProRule" id="PRU00047"/>
    </source>
</evidence>
<dbReference type="InterPro" id="IPR010666">
    <property type="entry name" value="Znf_GRF"/>
</dbReference>
<dbReference type="CDD" id="cd06222">
    <property type="entry name" value="RNase_H_like"/>
    <property type="match status" value="1"/>
</dbReference>
<feature type="compositionally biased region" description="Polar residues" evidence="6">
    <location>
        <begin position="230"/>
        <end position="244"/>
    </location>
</feature>
<evidence type="ECO:0000256" key="6">
    <source>
        <dbReference type="SAM" id="MobiDB-lite"/>
    </source>
</evidence>
<dbReference type="InterPro" id="IPR002156">
    <property type="entry name" value="RNaseH_domain"/>
</dbReference>
<reference evidence="9" key="1">
    <citation type="submission" date="2018-02" db="EMBL/GenBank/DDBJ databases">
        <authorList>
            <person name="Cohen D.B."/>
            <person name="Kent A.D."/>
        </authorList>
    </citation>
    <scope>NUCLEOTIDE SEQUENCE</scope>
</reference>
<feature type="domain" description="CCHC-type" evidence="7">
    <location>
        <begin position="1252"/>
        <end position="1265"/>
    </location>
</feature>